<evidence type="ECO:0000256" key="3">
    <source>
        <dbReference type="ARBA" id="ARBA00009850"/>
    </source>
</evidence>
<dbReference type="PRINTS" id="PR00189">
    <property type="entry name" value="TRNSTHYRETIN"/>
</dbReference>
<name>A0A1B3ZGT2_9SPHN</name>
<comment type="catalytic activity">
    <reaction evidence="1 8">
        <text>5-hydroxyisourate + H2O = 5-hydroxy-2-oxo-4-ureido-2,5-dihydro-1H-imidazole-5-carboxylate + H(+)</text>
        <dbReference type="Rhea" id="RHEA:23736"/>
        <dbReference type="ChEBI" id="CHEBI:15377"/>
        <dbReference type="ChEBI" id="CHEBI:15378"/>
        <dbReference type="ChEBI" id="CHEBI:18072"/>
        <dbReference type="ChEBI" id="CHEBI:58639"/>
        <dbReference type="EC" id="3.5.2.17"/>
    </reaction>
</comment>
<evidence type="ECO:0000256" key="6">
    <source>
        <dbReference type="ARBA" id="ARBA00022801"/>
    </source>
</evidence>
<evidence type="ECO:0000256" key="1">
    <source>
        <dbReference type="ARBA" id="ARBA00001043"/>
    </source>
</evidence>
<dbReference type="GO" id="GO:0006144">
    <property type="term" value="P:purine nucleobase metabolic process"/>
    <property type="evidence" value="ECO:0007669"/>
    <property type="project" value="UniProtKB-KW"/>
</dbReference>
<dbReference type="InterPro" id="IPR023418">
    <property type="entry name" value="Thyroxine_BS"/>
</dbReference>
<feature type="domain" description="Transthyretin/hydroxyisourate hydrolase" evidence="9">
    <location>
        <begin position="4"/>
        <end position="107"/>
    </location>
</feature>
<dbReference type="Gene3D" id="2.60.40.180">
    <property type="entry name" value="Transthyretin/hydroxyisourate hydrolase domain"/>
    <property type="match status" value="1"/>
</dbReference>
<dbReference type="InterPro" id="IPR023416">
    <property type="entry name" value="Transthyretin/HIU_hydrolase_d"/>
</dbReference>
<dbReference type="OrthoDB" id="9792386at2"/>
<dbReference type="EC" id="3.5.2.17" evidence="8"/>
<evidence type="ECO:0000256" key="8">
    <source>
        <dbReference type="RuleBase" id="RU361270"/>
    </source>
</evidence>
<protein>
    <recommendedName>
        <fullName evidence="8">5-hydroxyisourate hydrolase</fullName>
        <shortName evidence="8">HIU hydrolase</shortName>
        <shortName evidence="8">HIUHase</shortName>
        <ecNumber evidence="8">3.5.2.17</ecNumber>
    </recommendedName>
</protein>
<dbReference type="PANTHER" id="PTHR10395:SF7">
    <property type="entry name" value="5-HYDROXYISOURATE HYDROLASE"/>
    <property type="match status" value="1"/>
</dbReference>
<evidence type="ECO:0000256" key="5">
    <source>
        <dbReference type="ARBA" id="ARBA00022631"/>
    </source>
</evidence>
<evidence type="ECO:0000313" key="11">
    <source>
        <dbReference type="Proteomes" id="UP000094256"/>
    </source>
</evidence>
<reference evidence="10 11" key="1">
    <citation type="submission" date="2016-01" db="EMBL/GenBank/DDBJ databases">
        <title>Complete genome and mega plasmid sequence of Sphingomonas panacis DCY99 elicits systemic resistance in rice to Xanthomonas oryzae.</title>
        <authorList>
            <person name="Kim Y.J."/>
            <person name="Yang D.C."/>
            <person name="Sing P."/>
        </authorList>
    </citation>
    <scope>NUCLEOTIDE SEQUENCE [LARGE SCALE GENOMIC DNA]</scope>
    <source>
        <strain evidence="10 11">DCY99</strain>
    </source>
</reference>
<feature type="binding site" evidence="7">
    <location>
        <position position="42"/>
    </location>
    <ligand>
        <name>substrate</name>
    </ligand>
</feature>
<dbReference type="Pfam" id="PF00576">
    <property type="entry name" value="Transthyretin"/>
    <property type="match status" value="1"/>
</dbReference>
<dbReference type="KEGG" id="span:AWL63_07785"/>
<comment type="subunit">
    <text evidence="4 8">Homotetramer.</text>
</comment>
<sequence length="108" mass="11289">MTSLSTHVLDTAHGRPAAGVAVRLLGADGAVLFVGETNADGRCPGLPPVTTGRYRLEFAAADYFRGQGVALADPPFLDVIGLDFGITQGHCHVPLLVSPYGYSTYRGS</sequence>
<dbReference type="STRING" id="1560345.AWL63_07785"/>
<gene>
    <name evidence="10" type="ORF">AWL63_07785</name>
</gene>
<dbReference type="InterPro" id="IPR000895">
    <property type="entry name" value="Transthyretin/HIU_hydrolase"/>
</dbReference>
<dbReference type="PROSITE" id="PS00768">
    <property type="entry name" value="TRANSTHYRETIN_1"/>
    <property type="match status" value="1"/>
</dbReference>
<comment type="similarity">
    <text evidence="3 8">Belongs to the transthyretin family. 5-hydroxyisourate hydrolase subfamily.</text>
</comment>
<dbReference type="GO" id="GO:0033971">
    <property type="term" value="F:hydroxyisourate hydrolase activity"/>
    <property type="evidence" value="ECO:0007669"/>
    <property type="project" value="UniProtKB-EC"/>
</dbReference>
<dbReference type="SUPFAM" id="SSF49472">
    <property type="entry name" value="Transthyretin (synonym: prealbumin)"/>
    <property type="match status" value="1"/>
</dbReference>
<accession>A0A1B3ZGT2</accession>
<feature type="binding site" evidence="7">
    <location>
        <position position="7"/>
    </location>
    <ligand>
        <name>substrate</name>
    </ligand>
</feature>
<evidence type="ECO:0000256" key="7">
    <source>
        <dbReference type="PIRSR" id="PIRSR600895-51"/>
    </source>
</evidence>
<dbReference type="CDD" id="cd05822">
    <property type="entry name" value="TLP_HIUase"/>
    <property type="match status" value="1"/>
</dbReference>
<evidence type="ECO:0000256" key="2">
    <source>
        <dbReference type="ARBA" id="ARBA00002704"/>
    </source>
</evidence>
<comment type="function">
    <text evidence="2">Catalyzes the hydrolysis of 5-hydroxyisourate (HIU) to 2-oxo-4-hydroxy-4-carboxy-5-ureidoimidazoline (OHCU).</text>
</comment>
<dbReference type="RefSeq" id="WP_069207147.1">
    <property type="nucleotide sequence ID" value="NZ_CP014168.1"/>
</dbReference>
<feature type="binding site" evidence="7">
    <location>
        <position position="105"/>
    </location>
    <ligand>
        <name>substrate</name>
    </ligand>
</feature>
<dbReference type="NCBIfam" id="TIGR02962">
    <property type="entry name" value="hdxy_isourate"/>
    <property type="match status" value="1"/>
</dbReference>
<keyword evidence="5 8" id="KW-0659">Purine metabolism</keyword>
<organism evidence="10 11">
    <name type="scientific">Sphingomonas panacis</name>
    <dbReference type="NCBI Taxonomy" id="1560345"/>
    <lineage>
        <taxon>Bacteria</taxon>
        <taxon>Pseudomonadati</taxon>
        <taxon>Pseudomonadota</taxon>
        <taxon>Alphaproteobacteria</taxon>
        <taxon>Sphingomonadales</taxon>
        <taxon>Sphingomonadaceae</taxon>
        <taxon>Sphingomonas</taxon>
    </lineage>
</organism>
<dbReference type="EMBL" id="CP014168">
    <property type="protein sequence ID" value="AOH86617.1"/>
    <property type="molecule type" value="Genomic_DNA"/>
</dbReference>
<keyword evidence="11" id="KW-1185">Reference proteome</keyword>
<evidence type="ECO:0000256" key="4">
    <source>
        <dbReference type="ARBA" id="ARBA00011881"/>
    </source>
</evidence>
<dbReference type="Proteomes" id="UP000094256">
    <property type="component" value="Chromosome"/>
</dbReference>
<dbReference type="PANTHER" id="PTHR10395">
    <property type="entry name" value="URICASE AND TRANSTHYRETIN-RELATED"/>
    <property type="match status" value="1"/>
</dbReference>
<dbReference type="AlphaFoldDB" id="A0A1B3ZGT2"/>
<evidence type="ECO:0000259" key="9">
    <source>
        <dbReference type="Pfam" id="PF00576"/>
    </source>
</evidence>
<keyword evidence="6 8" id="KW-0378">Hydrolase</keyword>
<dbReference type="InterPro" id="IPR036817">
    <property type="entry name" value="Transthyretin/HIU_hydrolase_sf"/>
</dbReference>
<evidence type="ECO:0000313" key="10">
    <source>
        <dbReference type="EMBL" id="AOH86617.1"/>
    </source>
</evidence>
<dbReference type="InterPro" id="IPR014306">
    <property type="entry name" value="Hydroxyisourate_hydrolase"/>
</dbReference>
<proteinExistence type="inferred from homology"/>